<dbReference type="EMBL" id="CM056744">
    <property type="protein sequence ID" value="KAJ8664976.1"/>
    <property type="molecule type" value="Genomic_DNA"/>
</dbReference>
<gene>
    <name evidence="1" type="ORF">QAD02_006638</name>
</gene>
<organism evidence="1 2">
    <name type="scientific">Eretmocerus hayati</name>
    <dbReference type="NCBI Taxonomy" id="131215"/>
    <lineage>
        <taxon>Eukaryota</taxon>
        <taxon>Metazoa</taxon>
        <taxon>Ecdysozoa</taxon>
        <taxon>Arthropoda</taxon>
        <taxon>Hexapoda</taxon>
        <taxon>Insecta</taxon>
        <taxon>Pterygota</taxon>
        <taxon>Neoptera</taxon>
        <taxon>Endopterygota</taxon>
        <taxon>Hymenoptera</taxon>
        <taxon>Apocrita</taxon>
        <taxon>Proctotrupomorpha</taxon>
        <taxon>Chalcidoidea</taxon>
        <taxon>Aphelinidae</taxon>
        <taxon>Aphelininae</taxon>
        <taxon>Eretmocerus</taxon>
    </lineage>
</organism>
<keyword evidence="2" id="KW-1185">Reference proteome</keyword>
<evidence type="ECO:0000313" key="2">
    <source>
        <dbReference type="Proteomes" id="UP001239111"/>
    </source>
</evidence>
<evidence type="ECO:0000313" key="1">
    <source>
        <dbReference type="EMBL" id="KAJ8664976.1"/>
    </source>
</evidence>
<dbReference type="Proteomes" id="UP001239111">
    <property type="component" value="Chromosome 4"/>
</dbReference>
<name>A0ACC2N2M8_9HYME</name>
<sequence>MTQLTGSTFLSGTVYVLLVAGIAVAVVAFLGCYGASREIKCMLFMYFIIVSLLFVVILIGGILGYVYREKFTESLQQRMRDSMQLYRNRKDITVAWDFAQRTAEFPRFYSQILEKFCSSLNAVVFEAIMTGTDLEKCLKVAVE</sequence>
<protein>
    <submittedName>
        <fullName evidence="1">Uncharacterized protein</fullName>
    </submittedName>
</protein>
<accession>A0ACC2N2M8</accession>
<proteinExistence type="predicted"/>
<reference evidence="1" key="1">
    <citation type="submission" date="2023-04" db="EMBL/GenBank/DDBJ databases">
        <title>A chromosome-level genome assembly of the parasitoid wasp Eretmocerus hayati.</title>
        <authorList>
            <person name="Zhong Y."/>
            <person name="Liu S."/>
            <person name="Liu Y."/>
        </authorList>
    </citation>
    <scope>NUCLEOTIDE SEQUENCE</scope>
    <source>
        <strain evidence="1">ZJU_SS_LIU_2023</strain>
    </source>
</reference>
<comment type="caution">
    <text evidence="1">The sequence shown here is derived from an EMBL/GenBank/DDBJ whole genome shotgun (WGS) entry which is preliminary data.</text>
</comment>